<accession>A0AAJ3YZM2</accession>
<dbReference type="InterPro" id="IPR014304">
    <property type="entry name" value="RNA_pol_sigma-Z"/>
</dbReference>
<dbReference type="Pfam" id="PF08281">
    <property type="entry name" value="Sigma70_r4_2"/>
    <property type="match status" value="1"/>
</dbReference>
<gene>
    <name evidence="9" type="primary">sigZ</name>
    <name evidence="9" type="ORF">EQZ20_11840</name>
</gene>
<organism evidence="9 10">
    <name type="scientific">Bacillus glycinifermentans</name>
    <dbReference type="NCBI Taxonomy" id="1664069"/>
    <lineage>
        <taxon>Bacteria</taxon>
        <taxon>Bacillati</taxon>
        <taxon>Bacillota</taxon>
        <taxon>Bacilli</taxon>
        <taxon>Bacillales</taxon>
        <taxon>Bacillaceae</taxon>
        <taxon>Bacillus</taxon>
    </lineage>
</organism>
<reference evidence="9 10" key="1">
    <citation type="submission" date="2019-01" db="EMBL/GenBank/DDBJ databases">
        <title>Genome sequence of Bacillus glycinifermentans SRCM103574.</title>
        <authorList>
            <person name="Kong H.-J."/>
            <person name="Jeong S.-Y."/>
            <person name="Jeong D.-Y."/>
        </authorList>
    </citation>
    <scope>NUCLEOTIDE SEQUENCE [LARGE SCALE GENOMIC DNA]</scope>
    <source>
        <strain evidence="9 10">SRCM103574</strain>
    </source>
</reference>
<dbReference type="InterPro" id="IPR007627">
    <property type="entry name" value="RNA_pol_sigma70_r2"/>
</dbReference>
<keyword evidence="5 6" id="KW-0804">Transcription</keyword>
<dbReference type="PANTHER" id="PTHR43133">
    <property type="entry name" value="RNA POLYMERASE ECF-TYPE SIGMA FACTO"/>
    <property type="match status" value="1"/>
</dbReference>
<dbReference type="GO" id="GO:0016987">
    <property type="term" value="F:sigma factor activity"/>
    <property type="evidence" value="ECO:0007669"/>
    <property type="project" value="UniProtKB-KW"/>
</dbReference>
<evidence type="ECO:0000313" key="10">
    <source>
        <dbReference type="Proteomes" id="UP000288675"/>
    </source>
</evidence>
<evidence type="ECO:0000256" key="1">
    <source>
        <dbReference type="ARBA" id="ARBA00010641"/>
    </source>
</evidence>
<proteinExistence type="inferred from homology"/>
<dbReference type="InterPro" id="IPR013324">
    <property type="entry name" value="RNA_pol_sigma_r3/r4-like"/>
</dbReference>
<dbReference type="EMBL" id="CP035232">
    <property type="protein sequence ID" value="QAT65529.1"/>
    <property type="molecule type" value="Genomic_DNA"/>
</dbReference>
<evidence type="ECO:0000259" key="8">
    <source>
        <dbReference type="Pfam" id="PF08281"/>
    </source>
</evidence>
<evidence type="ECO:0000256" key="2">
    <source>
        <dbReference type="ARBA" id="ARBA00023015"/>
    </source>
</evidence>
<name>A0AAJ3YZM2_9BACI</name>
<comment type="similarity">
    <text evidence="1 6">Belongs to the sigma-70 factor family. ECF subfamily.</text>
</comment>
<dbReference type="AlphaFoldDB" id="A0AAJ3YZM2"/>
<keyword evidence="2 6" id="KW-0805">Transcription regulation</keyword>
<dbReference type="PROSITE" id="PS01063">
    <property type="entry name" value="SIGMA70_ECF"/>
    <property type="match status" value="1"/>
</dbReference>
<feature type="domain" description="RNA polymerase sigma factor 70 region 4 type 2" evidence="8">
    <location>
        <begin position="99"/>
        <end position="150"/>
    </location>
</feature>
<dbReference type="InterPro" id="IPR039425">
    <property type="entry name" value="RNA_pol_sigma-70-like"/>
</dbReference>
<dbReference type="RefSeq" id="WP_046131483.1">
    <property type="nucleotide sequence ID" value="NZ_CP035232.1"/>
</dbReference>
<keyword evidence="4 6" id="KW-0238">DNA-binding</keyword>
<evidence type="ECO:0000256" key="6">
    <source>
        <dbReference type="RuleBase" id="RU000716"/>
    </source>
</evidence>
<dbReference type="Gene3D" id="1.10.1740.10">
    <property type="match status" value="1"/>
</dbReference>
<dbReference type="Gene3D" id="1.10.10.10">
    <property type="entry name" value="Winged helix-like DNA-binding domain superfamily/Winged helix DNA-binding domain"/>
    <property type="match status" value="1"/>
</dbReference>
<sequence length="176" mass="20652">MNVEDLWNRYHEPLKTFIALRVKDQSAVDDLVQIVFMKVQIHLSNVKNVQNIRAWIYKVARNTIIDFYRTDKSIEQLPEQIELSGDTEEENYTKEAAACIRSSIKRLPEKYREALELTEIQGLSQKELCEKTGMSYSGAKSRVQRGREKLKQLMTGCYHIESDRYGNIIDFRMLKE</sequence>
<evidence type="ECO:0000313" key="9">
    <source>
        <dbReference type="EMBL" id="QAT65529.1"/>
    </source>
</evidence>
<dbReference type="GO" id="GO:0003677">
    <property type="term" value="F:DNA binding"/>
    <property type="evidence" value="ECO:0007669"/>
    <property type="project" value="UniProtKB-KW"/>
</dbReference>
<keyword evidence="3 6" id="KW-0731">Sigma factor</keyword>
<dbReference type="InterPro" id="IPR013325">
    <property type="entry name" value="RNA_pol_sigma_r2"/>
</dbReference>
<evidence type="ECO:0000256" key="4">
    <source>
        <dbReference type="ARBA" id="ARBA00023125"/>
    </source>
</evidence>
<protein>
    <recommendedName>
        <fullName evidence="6">RNA polymerase sigma factor</fullName>
    </recommendedName>
</protein>
<dbReference type="Proteomes" id="UP000288675">
    <property type="component" value="Chromosome"/>
</dbReference>
<dbReference type="NCBIfam" id="TIGR02959">
    <property type="entry name" value="SigZ"/>
    <property type="match status" value="1"/>
</dbReference>
<evidence type="ECO:0000259" key="7">
    <source>
        <dbReference type="Pfam" id="PF04542"/>
    </source>
</evidence>
<feature type="domain" description="RNA polymerase sigma-70 region 2" evidence="7">
    <location>
        <begin position="6"/>
        <end position="72"/>
    </location>
</feature>
<dbReference type="GO" id="GO:0006950">
    <property type="term" value="P:response to stress"/>
    <property type="evidence" value="ECO:0007669"/>
    <property type="project" value="UniProtKB-ARBA"/>
</dbReference>
<dbReference type="NCBIfam" id="TIGR02937">
    <property type="entry name" value="sigma70-ECF"/>
    <property type="match status" value="1"/>
</dbReference>
<dbReference type="InterPro" id="IPR000838">
    <property type="entry name" value="RNA_pol_sigma70_ECF_CS"/>
</dbReference>
<evidence type="ECO:0000256" key="5">
    <source>
        <dbReference type="ARBA" id="ARBA00023163"/>
    </source>
</evidence>
<dbReference type="SUPFAM" id="SSF88946">
    <property type="entry name" value="Sigma2 domain of RNA polymerase sigma factors"/>
    <property type="match status" value="1"/>
</dbReference>
<evidence type="ECO:0000256" key="3">
    <source>
        <dbReference type="ARBA" id="ARBA00023082"/>
    </source>
</evidence>
<dbReference type="GO" id="GO:0006352">
    <property type="term" value="P:DNA-templated transcription initiation"/>
    <property type="evidence" value="ECO:0007669"/>
    <property type="project" value="InterPro"/>
</dbReference>
<dbReference type="InterPro" id="IPR014284">
    <property type="entry name" value="RNA_pol_sigma-70_dom"/>
</dbReference>
<dbReference type="SUPFAM" id="SSF88659">
    <property type="entry name" value="Sigma3 and sigma4 domains of RNA polymerase sigma factors"/>
    <property type="match status" value="1"/>
</dbReference>
<dbReference type="CDD" id="cd06171">
    <property type="entry name" value="Sigma70_r4"/>
    <property type="match status" value="1"/>
</dbReference>
<dbReference type="PANTHER" id="PTHR43133:SF62">
    <property type="entry name" value="RNA POLYMERASE SIGMA FACTOR SIGZ"/>
    <property type="match status" value="1"/>
</dbReference>
<dbReference type="InterPro" id="IPR013249">
    <property type="entry name" value="RNA_pol_sigma70_r4_t2"/>
</dbReference>
<dbReference type="Pfam" id="PF04542">
    <property type="entry name" value="Sigma70_r2"/>
    <property type="match status" value="1"/>
</dbReference>
<dbReference type="GeneID" id="82853362"/>
<dbReference type="InterPro" id="IPR036388">
    <property type="entry name" value="WH-like_DNA-bd_sf"/>
</dbReference>
<dbReference type="NCBIfam" id="NF007215">
    <property type="entry name" value="PRK09637.1"/>
    <property type="match status" value="1"/>
</dbReference>